<organism evidence="5 6">
    <name type="scientific">Enterococcus alishanensis</name>
    <dbReference type="NCBI Taxonomy" id="1303817"/>
    <lineage>
        <taxon>Bacteria</taxon>
        <taxon>Bacillati</taxon>
        <taxon>Bacillota</taxon>
        <taxon>Bacilli</taxon>
        <taxon>Lactobacillales</taxon>
        <taxon>Enterococcaceae</taxon>
        <taxon>Enterococcus</taxon>
    </lineage>
</organism>
<keyword evidence="6" id="KW-1185">Reference proteome</keyword>
<dbReference type="InterPro" id="IPR043708">
    <property type="entry name" value="DUF5648"/>
</dbReference>
<evidence type="ECO:0000313" key="5">
    <source>
        <dbReference type="EMBL" id="MBV7389400.1"/>
    </source>
</evidence>
<protein>
    <submittedName>
        <fullName evidence="5">Uncharacterized protein</fullName>
    </submittedName>
</protein>
<evidence type="ECO:0000256" key="1">
    <source>
        <dbReference type="SAM" id="MobiDB-lite"/>
    </source>
</evidence>
<feature type="domain" description="MBG" evidence="3">
    <location>
        <begin position="802"/>
        <end position="881"/>
    </location>
</feature>
<evidence type="ECO:0000256" key="2">
    <source>
        <dbReference type="SAM" id="SignalP"/>
    </source>
</evidence>
<dbReference type="EMBL" id="JAHUZB010000001">
    <property type="protein sequence ID" value="MBV7389400.1"/>
    <property type="molecule type" value="Genomic_DNA"/>
</dbReference>
<dbReference type="Pfam" id="PF18885">
    <property type="entry name" value="DUF5648"/>
    <property type="match status" value="1"/>
</dbReference>
<evidence type="ECO:0000259" key="3">
    <source>
        <dbReference type="Pfam" id="PF18676"/>
    </source>
</evidence>
<evidence type="ECO:0000313" key="6">
    <source>
        <dbReference type="Proteomes" id="UP000774130"/>
    </source>
</evidence>
<feature type="signal peptide" evidence="2">
    <location>
        <begin position="1"/>
        <end position="38"/>
    </location>
</feature>
<accession>A0ABS6T930</accession>
<reference evidence="5 6" key="1">
    <citation type="submission" date="2021-06" db="EMBL/GenBank/DDBJ databases">
        <title>Enterococcus alishanensis sp. nov., a novel lactic acid bacterium isolated from fresh coffee beans.</title>
        <authorList>
            <person name="Chen Y.-S."/>
        </authorList>
    </citation>
    <scope>NUCLEOTIDE SEQUENCE [LARGE SCALE GENOMIC DNA]</scope>
    <source>
        <strain evidence="5 6">ALS3</strain>
    </source>
</reference>
<evidence type="ECO:0000259" key="4">
    <source>
        <dbReference type="Pfam" id="PF18885"/>
    </source>
</evidence>
<dbReference type="RefSeq" id="WP_218324464.1">
    <property type="nucleotide sequence ID" value="NZ_JAHUZB010000001.1"/>
</dbReference>
<sequence length="1194" mass="127070">MKERQKFKLIKWNKQLISVATGVLFVSQLAVGSVNVMAETPDYVPASSLKNQNDTNQLTLGMSNAIITGENQKTVGNNPSVSQTKASKGTTRNGPSVQDATKVPAVDELKTAIGGVAAGGSAEFTWDGELEIDGSAIAIDGKNITLTSTDGATIKRMTGYTGNVFIVTEDGAGNKGSLTINGVNVDGNANNSQGESLISVTQSTFTLEDGTIENGNGREGPGAILARGTSSEISIKGGIISNNYSNSRGGAISSISRTNYSDDTGIINIEGGTIKENQSNEGAGGIYVSNGGTVNIKDEAAIIGNSGGAMGGALFLLYATLNMEGGTISENERAGNGGGVYAMQSKVNISGGTISNNKCSYIGGGIFITGEKSEFDMTGGRIVNNTSNNGGSAICNDNIGTFTLTISGGLIYGEADATNGLVYNYRTGGDWEDITDDAVIIANAKTSSPYTWESDKDLTYKYGEDIQSEGTNKWTIQEDADGNNAVGVAYKYTDSQNALHEGFIPETDAQFALNSDMFQKVTPSNLTYTGEVQNPAISVEAEATYGNAALADVISQEVSKTPTFLNQSTSASERDVLKNAGTYDVLASVTPAVAPAVNLLNGSAKIGEITINKASRTQADFDYDQKTTLYLKEDGTGLTLGATDIVKNKAEITSFSVRYIKTDDSNNRELTEMTETGKYRIKLINIEDDSPNHATPDGIVIVDAEITVENQVKPDSSYYQADVPSNHTYSGSFPTIEIDEIGGNASENKGEINTVFKQKGETAETTTPNVGNYEVYARNGGTDKYASVDVKLGDLTITKKRLSITAVDVEVQQGADLPEATIKYAGFVTGENENSIFFQLPTANYLGDTTEVGTSEIEVTAGKTNTRGENYNLAYKSGTLTVTEKKPDASLYEVEISAEHVYNGQFPEIKVTTDHENLGTLSTVIKQGEAEGQTPNVGTYQVYVRNAGSDDYTGADTLVGEFTITAKPLTITAADVEVAQGAILPAVTINYSEFAEGEEAATIFSSLPTGRFTGDSGTVGTSAIEVTPGTENQQAKNYAIRYVAGTLTVKGNSDEEQDRLPVYRVYNPNNGEHLYTLSAEEARWLIDDIGLNDEGISWHAGKTTGKAVYRLYNPNSGEHFYTLDQSEYNGVGSAGWTQEGIAFYTAEDTKIPIYRVFNPNSQDAGSHHYTLSTAENTWLLREGWKSEGIGFYGK</sequence>
<dbReference type="Pfam" id="PF18676">
    <property type="entry name" value="MBG_2"/>
    <property type="match status" value="2"/>
</dbReference>
<feature type="chain" id="PRO_5046858955" evidence="2">
    <location>
        <begin position="39"/>
        <end position="1194"/>
    </location>
</feature>
<keyword evidence="2" id="KW-0732">Signal</keyword>
<proteinExistence type="predicted"/>
<dbReference type="Proteomes" id="UP000774130">
    <property type="component" value="Unassembled WGS sequence"/>
</dbReference>
<gene>
    <name evidence="5" type="ORF">KUA55_01815</name>
</gene>
<name>A0ABS6T930_9ENTE</name>
<feature type="domain" description="DUF5648" evidence="4">
    <location>
        <begin position="1061"/>
        <end position="1193"/>
    </location>
</feature>
<comment type="caution">
    <text evidence="5">The sequence shown here is derived from an EMBL/GenBank/DDBJ whole genome shotgun (WGS) entry which is preliminary data.</text>
</comment>
<feature type="region of interest" description="Disordered" evidence="1">
    <location>
        <begin position="71"/>
        <end position="98"/>
    </location>
</feature>
<dbReference type="InterPro" id="IPR041286">
    <property type="entry name" value="MBG_2"/>
</dbReference>
<feature type="domain" description="MBG" evidence="3">
    <location>
        <begin position="969"/>
        <end position="1048"/>
    </location>
</feature>